<evidence type="ECO:0000256" key="4">
    <source>
        <dbReference type="ARBA" id="ARBA00023008"/>
    </source>
</evidence>
<dbReference type="EMBL" id="MQVR01000080">
    <property type="protein sequence ID" value="OKL53185.1"/>
    <property type="molecule type" value="Genomic_DNA"/>
</dbReference>
<evidence type="ECO:0000259" key="7">
    <source>
        <dbReference type="Pfam" id="PF04234"/>
    </source>
</evidence>
<keyword evidence="3" id="KW-0732">Signal</keyword>
<feature type="region of interest" description="Disordered" evidence="5">
    <location>
        <begin position="138"/>
        <end position="181"/>
    </location>
</feature>
<keyword evidence="6" id="KW-0812">Transmembrane</keyword>
<evidence type="ECO:0000256" key="2">
    <source>
        <dbReference type="ARBA" id="ARBA00022723"/>
    </source>
</evidence>
<protein>
    <recommendedName>
        <fullName evidence="7">CopC domain-containing protein</fullName>
    </recommendedName>
</protein>
<dbReference type="PANTHER" id="PTHR34820">
    <property type="entry name" value="INNER MEMBRANE PROTEIN YEBZ"/>
    <property type="match status" value="1"/>
</dbReference>
<comment type="caution">
    <text evidence="8">The sequence shown here is derived from an EMBL/GenBank/DDBJ whole genome shotgun (WGS) entry which is preliminary data.</text>
</comment>
<evidence type="ECO:0000313" key="8">
    <source>
        <dbReference type="EMBL" id="OKL53185.1"/>
    </source>
</evidence>
<dbReference type="SUPFAM" id="SSF81296">
    <property type="entry name" value="E set domains"/>
    <property type="match status" value="1"/>
</dbReference>
<gene>
    <name evidence="8" type="ORF">BSZ39_10860</name>
</gene>
<reference evidence="9" key="1">
    <citation type="submission" date="2016-12" db="EMBL/GenBank/DDBJ databases">
        <authorList>
            <person name="Meng X."/>
        </authorList>
    </citation>
    <scope>NUCLEOTIDE SEQUENCE [LARGE SCALE GENOMIC DNA]</scope>
    <source>
        <strain evidence="9">DSM 19116</strain>
    </source>
</reference>
<dbReference type="InterPro" id="IPR014755">
    <property type="entry name" value="Cu-Rt/internalin_Ig-like"/>
</dbReference>
<accession>A0A1Q5Q0F3</accession>
<dbReference type="Proteomes" id="UP000185628">
    <property type="component" value="Unassembled WGS sequence"/>
</dbReference>
<comment type="subcellular location">
    <subcellularLocation>
        <location evidence="1">Cell envelope</location>
    </subcellularLocation>
</comment>
<dbReference type="GO" id="GO:0005507">
    <property type="term" value="F:copper ion binding"/>
    <property type="evidence" value="ECO:0007669"/>
    <property type="project" value="InterPro"/>
</dbReference>
<dbReference type="Gene3D" id="2.60.40.1220">
    <property type="match status" value="1"/>
</dbReference>
<evidence type="ECO:0000256" key="6">
    <source>
        <dbReference type="SAM" id="Phobius"/>
    </source>
</evidence>
<keyword evidence="9" id="KW-1185">Reference proteome</keyword>
<name>A0A1Q5Q0F3_9ACTO</name>
<evidence type="ECO:0000256" key="1">
    <source>
        <dbReference type="ARBA" id="ARBA00004196"/>
    </source>
</evidence>
<dbReference type="GO" id="GO:0046688">
    <property type="term" value="P:response to copper ion"/>
    <property type="evidence" value="ECO:0007669"/>
    <property type="project" value="InterPro"/>
</dbReference>
<keyword evidence="4" id="KW-0186">Copper</keyword>
<dbReference type="PANTHER" id="PTHR34820:SF4">
    <property type="entry name" value="INNER MEMBRANE PROTEIN YEBZ"/>
    <property type="match status" value="1"/>
</dbReference>
<keyword evidence="6" id="KW-0472">Membrane</keyword>
<dbReference type="GO" id="GO:0030313">
    <property type="term" value="C:cell envelope"/>
    <property type="evidence" value="ECO:0007669"/>
    <property type="project" value="UniProtKB-SubCell"/>
</dbReference>
<evidence type="ECO:0000313" key="9">
    <source>
        <dbReference type="Proteomes" id="UP000185628"/>
    </source>
</evidence>
<dbReference type="OrthoDB" id="5242236at2"/>
<sequence length="213" mass="21792">MLPVSCAVGAPDTTRRSAWVCRITAILAIVMFIAALTAPVARAHDVLVNSSPSEGEQLDTAPTTLRLEFNNELLDLGSNAAAVVLTNANNEQVATGPLAISGREATYDLPALSDGAYAAAWSVVSSDGHRIQGKIAFSVGDPNATPAPKDSPTSSESTAAAEQPAAAATTTPASDNDAENSSTFAGLPRAALIAIALGIVASMVLIILKLRRN</sequence>
<feature type="transmembrane region" description="Helical" evidence="6">
    <location>
        <begin position="190"/>
        <end position="208"/>
    </location>
</feature>
<keyword evidence="6" id="KW-1133">Transmembrane helix</keyword>
<keyword evidence="2" id="KW-0479">Metal-binding</keyword>
<dbReference type="InterPro" id="IPR007348">
    <property type="entry name" value="CopC_dom"/>
</dbReference>
<proteinExistence type="predicted"/>
<organism evidence="8 9">
    <name type="scientific">Bowdeniella nasicola</name>
    <dbReference type="NCBI Taxonomy" id="208480"/>
    <lineage>
        <taxon>Bacteria</taxon>
        <taxon>Bacillati</taxon>
        <taxon>Actinomycetota</taxon>
        <taxon>Actinomycetes</taxon>
        <taxon>Actinomycetales</taxon>
        <taxon>Actinomycetaceae</taxon>
        <taxon>Bowdeniella</taxon>
    </lineage>
</organism>
<dbReference type="Pfam" id="PF04234">
    <property type="entry name" value="CopC"/>
    <property type="match status" value="1"/>
</dbReference>
<feature type="compositionally biased region" description="Low complexity" evidence="5">
    <location>
        <begin position="151"/>
        <end position="174"/>
    </location>
</feature>
<feature type="domain" description="CopC" evidence="7">
    <location>
        <begin position="44"/>
        <end position="139"/>
    </location>
</feature>
<dbReference type="RefSeq" id="WP_073717353.1">
    <property type="nucleotide sequence ID" value="NZ_MQVR01000080.1"/>
</dbReference>
<dbReference type="InterPro" id="IPR014756">
    <property type="entry name" value="Ig_E-set"/>
</dbReference>
<evidence type="ECO:0000256" key="5">
    <source>
        <dbReference type="SAM" id="MobiDB-lite"/>
    </source>
</evidence>
<feature type="transmembrane region" description="Helical" evidence="6">
    <location>
        <begin position="19"/>
        <end position="41"/>
    </location>
</feature>
<evidence type="ECO:0000256" key="3">
    <source>
        <dbReference type="ARBA" id="ARBA00022729"/>
    </source>
</evidence>
<dbReference type="AlphaFoldDB" id="A0A1Q5Q0F3"/>
<dbReference type="GO" id="GO:0006825">
    <property type="term" value="P:copper ion transport"/>
    <property type="evidence" value="ECO:0007669"/>
    <property type="project" value="InterPro"/>
</dbReference>
<dbReference type="InterPro" id="IPR032694">
    <property type="entry name" value="CopC/D"/>
</dbReference>
<dbReference type="GO" id="GO:0005886">
    <property type="term" value="C:plasma membrane"/>
    <property type="evidence" value="ECO:0007669"/>
    <property type="project" value="TreeGrafter"/>
</dbReference>
<dbReference type="GO" id="GO:0042597">
    <property type="term" value="C:periplasmic space"/>
    <property type="evidence" value="ECO:0007669"/>
    <property type="project" value="InterPro"/>
</dbReference>